<proteinExistence type="predicted"/>
<dbReference type="PANTHER" id="PTHR37212">
    <property type="entry name" value="ACTIN PROTEIN 2/3 COMPLEX SUBUNIT-LIKE PROTEIN"/>
    <property type="match status" value="1"/>
</dbReference>
<protein>
    <submittedName>
        <fullName evidence="1">Uncharacterized protein</fullName>
    </submittedName>
</protein>
<dbReference type="PANTHER" id="PTHR37212:SF2">
    <property type="entry name" value="ACTIN PROTEIN 2_3 COMPLEX SUBUNIT-LIKE PROTEIN"/>
    <property type="match status" value="1"/>
</dbReference>
<evidence type="ECO:0000313" key="1">
    <source>
        <dbReference type="EMBL" id="KAF8395279.1"/>
    </source>
</evidence>
<sequence>MIRDGSVVRCNEVHFLVGVVIEQNVCELLGLVKLVHIFIQTKRKSDIPALRNKQLDVINDVADLPHPNAQNEFLNYVCILGHQMEEISSEDDISLWGLHVFGNQKTPPPLVFPELGSCMLLQSVMNNELNSVLEIRAEKGETFLTGLLINGWLSKLVSTRGHVEEIVATWSFNLMLYSSKEELRTSACDFWCAILPSKNEVDLPSVKLDWLPSYAELKRALEIYGFLLDSSINNSSMSEMVCTDSNSEGPPQNIRTWFKFLAACCQVRSARTIFSTSEAEELAGLIIWLLLDRQLQGLSLLLYECMLSVINFFTDKEWNISCKNVAESLAYRIPKDMNCLRIVECISGISTRSKHLRSVVAFRILVNCFDGKVTDAEDILKMLMSVNVKDKKCDFFKMYIYLVLTENWLLADPLLVNKTMIFEMWGVCLRNCSCQISSTDLRSYASKVRNKASYLLQSTVSR</sequence>
<dbReference type="EMBL" id="JABCRI010000013">
    <property type="protein sequence ID" value="KAF8395279.1"/>
    <property type="molecule type" value="Genomic_DNA"/>
</dbReference>
<dbReference type="OMA" id="ETIICQW"/>
<reference evidence="1 2" key="1">
    <citation type="submission" date="2020-04" db="EMBL/GenBank/DDBJ databases">
        <title>Plant Genome Project.</title>
        <authorList>
            <person name="Zhang R.-G."/>
        </authorList>
    </citation>
    <scope>NUCLEOTIDE SEQUENCE [LARGE SCALE GENOMIC DNA]</scope>
    <source>
        <strain evidence="1">YNK0</strain>
        <tissue evidence="1">Leaf</tissue>
    </source>
</reference>
<organism evidence="1 2">
    <name type="scientific">Tetracentron sinense</name>
    <name type="common">Spur-leaf</name>
    <dbReference type="NCBI Taxonomy" id="13715"/>
    <lineage>
        <taxon>Eukaryota</taxon>
        <taxon>Viridiplantae</taxon>
        <taxon>Streptophyta</taxon>
        <taxon>Embryophyta</taxon>
        <taxon>Tracheophyta</taxon>
        <taxon>Spermatophyta</taxon>
        <taxon>Magnoliopsida</taxon>
        <taxon>Trochodendrales</taxon>
        <taxon>Trochodendraceae</taxon>
        <taxon>Tetracentron</taxon>
    </lineage>
</organism>
<accession>A0A834YTL2</accession>
<name>A0A834YTL2_TETSI</name>
<keyword evidence="2" id="KW-1185">Reference proteome</keyword>
<comment type="caution">
    <text evidence="1">The sequence shown here is derived from an EMBL/GenBank/DDBJ whole genome shotgun (WGS) entry which is preliminary data.</text>
</comment>
<dbReference type="OrthoDB" id="674980at2759"/>
<gene>
    <name evidence="1" type="ORF">HHK36_019222</name>
</gene>
<evidence type="ECO:0000313" key="2">
    <source>
        <dbReference type="Proteomes" id="UP000655225"/>
    </source>
</evidence>
<dbReference type="AlphaFoldDB" id="A0A834YTL2"/>
<dbReference type="Proteomes" id="UP000655225">
    <property type="component" value="Unassembled WGS sequence"/>
</dbReference>